<evidence type="ECO:0000256" key="7">
    <source>
        <dbReference type="ARBA" id="ARBA00022989"/>
    </source>
</evidence>
<dbReference type="Pfam" id="PF03812">
    <property type="entry name" value="KdgT"/>
    <property type="match status" value="1"/>
</dbReference>
<evidence type="ECO:0000256" key="1">
    <source>
        <dbReference type="ARBA" id="ARBA00006430"/>
    </source>
</evidence>
<evidence type="ECO:0000313" key="10">
    <source>
        <dbReference type="EMBL" id="MBU5484766.1"/>
    </source>
</evidence>
<evidence type="ECO:0000256" key="8">
    <source>
        <dbReference type="ARBA" id="ARBA00023136"/>
    </source>
</evidence>
<feature type="transmembrane region" description="Helical" evidence="9">
    <location>
        <begin position="96"/>
        <end position="113"/>
    </location>
</feature>
<evidence type="ECO:0000256" key="4">
    <source>
        <dbReference type="ARBA" id="ARBA00022597"/>
    </source>
</evidence>
<evidence type="ECO:0000256" key="6">
    <source>
        <dbReference type="ARBA" id="ARBA00022847"/>
    </source>
</evidence>
<feature type="transmembrane region" description="Helical" evidence="9">
    <location>
        <begin position="71"/>
        <end position="90"/>
    </location>
</feature>
<feature type="transmembrane region" description="Helical" evidence="9">
    <location>
        <begin position="35"/>
        <end position="59"/>
    </location>
</feature>
<evidence type="ECO:0000256" key="2">
    <source>
        <dbReference type="ARBA" id="ARBA00022448"/>
    </source>
</evidence>
<proteinExistence type="inferred from homology"/>
<keyword evidence="7 9" id="KW-1133">Transmembrane helix</keyword>
<dbReference type="Proteomes" id="UP000726170">
    <property type="component" value="Unassembled WGS sequence"/>
</dbReference>
<feature type="transmembrane region" description="Helical" evidence="9">
    <location>
        <begin position="221"/>
        <end position="239"/>
    </location>
</feature>
<evidence type="ECO:0000256" key="3">
    <source>
        <dbReference type="ARBA" id="ARBA00022475"/>
    </source>
</evidence>
<comment type="caution">
    <text evidence="10">The sequence shown here is derived from an EMBL/GenBank/DDBJ whole genome shotgun (WGS) entry which is preliminary data.</text>
</comment>
<evidence type="ECO:0000256" key="9">
    <source>
        <dbReference type="SAM" id="Phobius"/>
    </source>
</evidence>
<dbReference type="EMBL" id="JAHLQF010000002">
    <property type="protein sequence ID" value="MBU5484766.1"/>
    <property type="molecule type" value="Genomic_DNA"/>
</dbReference>
<protein>
    <submittedName>
        <fullName evidence="10">2-keto-3-deoxygluconate permease</fullName>
    </submittedName>
</protein>
<keyword evidence="8 9" id="KW-0472">Membrane</keyword>
<name>A0ABS6EJB1_9CLOT</name>
<feature type="transmembrane region" description="Helical" evidence="9">
    <location>
        <begin position="161"/>
        <end position="182"/>
    </location>
</feature>
<feature type="transmembrane region" description="Helical" evidence="9">
    <location>
        <begin position="251"/>
        <end position="270"/>
    </location>
</feature>
<keyword evidence="4" id="KW-0762">Sugar transport</keyword>
<accession>A0ABS6EJB1</accession>
<comment type="similarity">
    <text evidence="1">Belongs to the KdgT transporter family.</text>
</comment>
<feature type="transmembrane region" description="Helical" evidence="9">
    <location>
        <begin position="276"/>
        <end position="300"/>
    </location>
</feature>
<dbReference type="RefSeq" id="WP_216439223.1">
    <property type="nucleotide sequence ID" value="NZ_JAHLQF010000002.1"/>
</dbReference>
<keyword evidence="6" id="KW-0769">Symport</keyword>
<evidence type="ECO:0000256" key="5">
    <source>
        <dbReference type="ARBA" id="ARBA00022692"/>
    </source>
</evidence>
<keyword evidence="11" id="KW-1185">Reference proteome</keyword>
<organism evidence="10 11">
    <name type="scientific">Clostridium mobile</name>
    <dbReference type="NCBI Taxonomy" id="2841512"/>
    <lineage>
        <taxon>Bacteria</taxon>
        <taxon>Bacillati</taxon>
        <taxon>Bacillota</taxon>
        <taxon>Clostridia</taxon>
        <taxon>Eubacteriales</taxon>
        <taxon>Clostridiaceae</taxon>
        <taxon>Clostridium</taxon>
    </lineage>
</organism>
<sequence length="317" mass="32489">MKILKTVQKVPGGLMVIPLLMGATINTFFPQALQIGGFTTALFKDSATAFIALFVLCNGAQIDFKQAGQPLYKGAVLTFVKFVLGALIGWIVGRVYGHAGVLGLTPLALVAAITNSKGGMYAALAGQYGDSTDVGAISVLSLNDGPFFTMLAFGISGLANIPFIAFIAVLVPILIGFILGNLDEDMRSFLAQGQVLLIPFFAFPLGAALDFRTIIKAGAPGLMLGVLAAVITGLGGYFATSLFGKRKAVGAAIGTTAGNAVGTPAALALADPSLQQYVAASTAQVAAAVIVTAILCPLIVSYLDKLDKKREVAGASA</sequence>
<keyword evidence="3" id="KW-1003">Cell membrane</keyword>
<dbReference type="InterPro" id="IPR004684">
    <property type="entry name" value="2keto-3dGluconate_permease"/>
</dbReference>
<gene>
    <name evidence="10" type="ORF">KQI86_10510</name>
</gene>
<reference evidence="10 11" key="1">
    <citation type="submission" date="2021-06" db="EMBL/GenBank/DDBJ databases">
        <authorList>
            <person name="Sun Q."/>
            <person name="Li D."/>
        </authorList>
    </citation>
    <scope>NUCLEOTIDE SEQUENCE [LARGE SCALE GENOMIC DNA]</scope>
    <source>
        <strain evidence="10 11">MSJ-11</strain>
    </source>
</reference>
<feature type="transmembrane region" description="Helical" evidence="9">
    <location>
        <begin position="12"/>
        <end position="29"/>
    </location>
</feature>
<keyword evidence="5 9" id="KW-0812">Transmembrane</keyword>
<feature type="transmembrane region" description="Helical" evidence="9">
    <location>
        <begin position="189"/>
        <end position="209"/>
    </location>
</feature>
<feature type="transmembrane region" description="Helical" evidence="9">
    <location>
        <begin position="134"/>
        <end position="155"/>
    </location>
</feature>
<keyword evidence="2" id="KW-0813">Transport</keyword>
<evidence type="ECO:0000313" key="11">
    <source>
        <dbReference type="Proteomes" id="UP000726170"/>
    </source>
</evidence>